<name>A0AAV1YPY9_LUPLU</name>
<dbReference type="Proteomes" id="UP001497480">
    <property type="component" value="Unassembled WGS sequence"/>
</dbReference>
<reference evidence="1 2" key="1">
    <citation type="submission" date="2024-03" db="EMBL/GenBank/DDBJ databases">
        <authorList>
            <person name="Martinez-Hernandez J."/>
        </authorList>
    </citation>
    <scope>NUCLEOTIDE SEQUENCE [LARGE SCALE GENOMIC DNA]</scope>
</reference>
<proteinExistence type="predicted"/>
<evidence type="ECO:0000313" key="1">
    <source>
        <dbReference type="EMBL" id="CAL0334979.1"/>
    </source>
</evidence>
<evidence type="ECO:0000313" key="2">
    <source>
        <dbReference type="Proteomes" id="UP001497480"/>
    </source>
</evidence>
<sequence length="73" mass="7875">MASAFDSGFPYSKGHTKVTLSTISQFISELKRAMVEHEGVLHHASNLLPIYNDSTSAPDVSANCLTLAIKDIP</sequence>
<accession>A0AAV1YPY9</accession>
<protein>
    <submittedName>
        <fullName evidence="1">Uncharacterized protein</fullName>
    </submittedName>
</protein>
<dbReference type="AlphaFoldDB" id="A0AAV1YPY9"/>
<dbReference type="EMBL" id="CAXHTB010000026">
    <property type="protein sequence ID" value="CAL0334979.1"/>
    <property type="molecule type" value="Genomic_DNA"/>
</dbReference>
<comment type="caution">
    <text evidence="1">The sequence shown here is derived from an EMBL/GenBank/DDBJ whole genome shotgun (WGS) entry which is preliminary data.</text>
</comment>
<organism evidence="1 2">
    <name type="scientific">Lupinus luteus</name>
    <name type="common">European yellow lupine</name>
    <dbReference type="NCBI Taxonomy" id="3873"/>
    <lineage>
        <taxon>Eukaryota</taxon>
        <taxon>Viridiplantae</taxon>
        <taxon>Streptophyta</taxon>
        <taxon>Embryophyta</taxon>
        <taxon>Tracheophyta</taxon>
        <taxon>Spermatophyta</taxon>
        <taxon>Magnoliopsida</taxon>
        <taxon>eudicotyledons</taxon>
        <taxon>Gunneridae</taxon>
        <taxon>Pentapetalae</taxon>
        <taxon>rosids</taxon>
        <taxon>fabids</taxon>
        <taxon>Fabales</taxon>
        <taxon>Fabaceae</taxon>
        <taxon>Papilionoideae</taxon>
        <taxon>50 kb inversion clade</taxon>
        <taxon>genistoids sensu lato</taxon>
        <taxon>core genistoids</taxon>
        <taxon>Genisteae</taxon>
        <taxon>Lupinus</taxon>
    </lineage>
</organism>
<gene>
    <name evidence="1" type="ORF">LLUT_LOCUS36039</name>
</gene>
<keyword evidence="2" id="KW-1185">Reference proteome</keyword>